<accession>A0A844AZ51</accession>
<dbReference type="Gene3D" id="1.10.10.880">
    <property type="entry name" value="Anti sigma-E protein RseA, N-terminal domain"/>
    <property type="match status" value="1"/>
</dbReference>
<comment type="caution">
    <text evidence="2">The sequence shown here is derived from an EMBL/GenBank/DDBJ whole genome shotgun (WGS) entry which is preliminary data.</text>
</comment>
<name>A0A844AZ51_9BURK</name>
<dbReference type="Proteomes" id="UP000487350">
    <property type="component" value="Unassembled WGS sequence"/>
</dbReference>
<evidence type="ECO:0000259" key="1">
    <source>
        <dbReference type="Pfam" id="PF03872"/>
    </source>
</evidence>
<evidence type="ECO:0000313" key="2">
    <source>
        <dbReference type="EMBL" id="MRD47698.1"/>
    </source>
</evidence>
<reference evidence="2 3" key="1">
    <citation type="submission" date="2019-11" db="EMBL/GenBank/DDBJ databases">
        <title>Caenimonas koreensis gen. nov., sp. nov., isolated from activated sludge.</title>
        <authorList>
            <person name="Seung H.R."/>
        </authorList>
    </citation>
    <scope>NUCLEOTIDE SEQUENCE [LARGE SCALE GENOMIC DNA]</scope>
    <source>
        <strain evidence="2 3">EMB320</strain>
    </source>
</reference>
<keyword evidence="3" id="KW-1185">Reference proteome</keyword>
<dbReference type="OrthoDB" id="8561243at2"/>
<protein>
    <submittedName>
        <fullName evidence="2">Anti-anti-sigma factor</fullName>
    </submittedName>
</protein>
<dbReference type="EMBL" id="WJBU01000009">
    <property type="protein sequence ID" value="MRD47698.1"/>
    <property type="molecule type" value="Genomic_DNA"/>
</dbReference>
<dbReference type="InterPro" id="IPR052383">
    <property type="entry name" value="Anti-sigma-E_RseA-like"/>
</dbReference>
<dbReference type="PANTHER" id="PTHR38104">
    <property type="match status" value="1"/>
</dbReference>
<dbReference type="InterPro" id="IPR005572">
    <property type="entry name" value="Anti-sigma_E_RseA_N"/>
</dbReference>
<dbReference type="InterPro" id="IPR036147">
    <property type="entry name" value="Anti-sigma_E_RseA_N_sf"/>
</dbReference>
<organism evidence="2 3">
    <name type="scientific">Caenimonas koreensis DSM 17982</name>
    <dbReference type="NCBI Taxonomy" id="1121255"/>
    <lineage>
        <taxon>Bacteria</taxon>
        <taxon>Pseudomonadati</taxon>
        <taxon>Pseudomonadota</taxon>
        <taxon>Betaproteobacteria</taxon>
        <taxon>Burkholderiales</taxon>
        <taxon>Comamonadaceae</taxon>
        <taxon>Caenimonas</taxon>
    </lineage>
</organism>
<dbReference type="AlphaFoldDB" id="A0A844AZ51"/>
<dbReference type="Pfam" id="PF03872">
    <property type="entry name" value="RseA_N"/>
    <property type="match status" value="1"/>
</dbReference>
<sequence>MMDNMQDQKITEIVSALADGQLSGDEFAHGVELVAGNEAARQTWHTYHLIGDVLRSGDCSNAAVPDAFMSRLHERLRLEQAPVRASEQVQVITGAVVASDAANDSSFRWKLVAGFASLAAVAAIGWTVASVQPGSNAQPQLAAAQPPAGTVLAGSERGAMMRDPRLDEFLAAHRELGGATALQMPAGFIRNATFEGASR</sequence>
<dbReference type="SUPFAM" id="SSF89069">
    <property type="entry name" value="N-terminal, cytoplasmic domain of anti-sigmaE factor RseA"/>
    <property type="match status" value="1"/>
</dbReference>
<evidence type="ECO:0000313" key="3">
    <source>
        <dbReference type="Proteomes" id="UP000487350"/>
    </source>
</evidence>
<dbReference type="GO" id="GO:0016989">
    <property type="term" value="F:sigma factor antagonist activity"/>
    <property type="evidence" value="ECO:0007669"/>
    <property type="project" value="InterPro"/>
</dbReference>
<gene>
    <name evidence="2" type="ORF">GHT07_10450</name>
</gene>
<proteinExistence type="predicted"/>
<feature type="domain" description="Anti sigma-E protein RseA N-terminal" evidence="1">
    <location>
        <begin position="12"/>
        <end position="81"/>
    </location>
</feature>
<dbReference type="CDD" id="cd16328">
    <property type="entry name" value="RseA_N"/>
    <property type="match status" value="1"/>
</dbReference>
<dbReference type="PANTHER" id="PTHR38104:SF1">
    <property type="entry name" value="ANTI-SIGMA-E FACTOR RSEA"/>
    <property type="match status" value="1"/>
</dbReference>